<dbReference type="Pfam" id="PF00535">
    <property type="entry name" value="Glycos_transf_2"/>
    <property type="match status" value="1"/>
</dbReference>
<keyword evidence="5" id="KW-0448">Lipopolysaccharide biosynthesis</keyword>
<dbReference type="CDD" id="cd04179">
    <property type="entry name" value="DPM_DPG-synthase_like"/>
    <property type="match status" value="1"/>
</dbReference>
<gene>
    <name evidence="9" type="ORF">UFOPK2658_01221</name>
    <name evidence="10" type="ORF">UFOPK3004_02043</name>
    <name evidence="11" type="ORF">UFOPK3304_00453</name>
</gene>
<dbReference type="EMBL" id="CAFAAL010000315">
    <property type="protein sequence ID" value="CAB4824720.1"/>
    <property type="molecule type" value="Genomic_DNA"/>
</dbReference>
<name>A0A6J7D191_9ZZZZ</name>
<evidence type="ECO:0000313" key="9">
    <source>
        <dbReference type="EMBL" id="CAB4723448.1"/>
    </source>
</evidence>
<evidence type="ECO:0000313" key="10">
    <source>
        <dbReference type="EMBL" id="CAB4824720.1"/>
    </source>
</evidence>
<dbReference type="GO" id="GO:0099621">
    <property type="term" value="F:undecaprenyl-phosphate 4-deoxy-4-formamido-L-arabinose transferase activity"/>
    <property type="evidence" value="ECO:0007669"/>
    <property type="project" value="TreeGrafter"/>
</dbReference>
<dbReference type="EMBL" id="CAEZYH010000054">
    <property type="protein sequence ID" value="CAB4723448.1"/>
    <property type="molecule type" value="Genomic_DNA"/>
</dbReference>
<evidence type="ECO:0000256" key="3">
    <source>
        <dbReference type="ARBA" id="ARBA00022679"/>
    </source>
</evidence>
<evidence type="ECO:0000256" key="5">
    <source>
        <dbReference type="ARBA" id="ARBA00022985"/>
    </source>
</evidence>
<evidence type="ECO:0000256" key="2">
    <source>
        <dbReference type="ARBA" id="ARBA00022676"/>
    </source>
</evidence>
<evidence type="ECO:0000313" key="11">
    <source>
        <dbReference type="EMBL" id="CAB4860933.1"/>
    </source>
</evidence>
<dbReference type="PANTHER" id="PTHR48090:SF3">
    <property type="entry name" value="UNDECAPRENYL-PHOSPHATE 4-DEOXY-4-FORMAMIDO-L-ARABINOSE TRANSFERASE"/>
    <property type="match status" value="1"/>
</dbReference>
<keyword evidence="2" id="KW-0328">Glycosyltransferase</keyword>
<keyword evidence="7" id="KW-0472">Membrane</keyword>
<organism evidence="11">
    <name type="scientific">freshwater metagenome</name>
    <dbReference type="NCBI Taxonomy" id="449393"/>
    <lineage>
        <taxon>unclassified sequences</taxon>
        <taxon>metagenomes</taxon>
        <taxon>ecological metagenomes</taxon>
    </lineage>
</organism>
<dbReference type="InterPro" id="IPR029044">
    <property type="entry name" value="Nucleotide-diphossugar_trans"/>
</dbReference>
<sequence length="245" mass="27712">MTKVREQNSLVASVSAFFPCYNDALSIGKMVRDVRESLVEAVSDFEIIVVNDGSSDNSLQVLQELQKEVGELRIVNHEVNRGYGGALLSGFAASTKQWVFYTDGDAQYDAREITRCIAAVTEATDVIQGFKMGRGDPLHRRVIGRAYHHGVRFLFRLPVRDTDCDFRLIRNAVLGKVHLRSTTGVICVEMMHALNRVNANFVEVGVSHYHRPHGKSQFFRIPAISRSALQLLQLWTRLMLRRSYD</sequence>
<protein>
    <submittedName>
        <fullName evidence="11">Unannotated protein</fullName>
    </submittedName>
</protein>
<dbReference type="InterPro" id="IPR050256">
    <property type="entry name" value="Glycosyltransferase_2"/>
</dbReference>
<evidence type="ECO:0000259" key="8">
    <source>
        <dbReference type="Pfam" id="PF00535"/>
    </source>
</evidence>
<reference evidence="11" key="1">
    <citation type="submission" date="2020-05" db="EMBL/GenBank/DDBJ databases">
        <authorList>
            <person name="Chiriac C."/>
            <person name="Salcher M."/>
            <person name="Ghai R."/>
            <person name="Kavagutti S V."/>
        </authorList>
    </citation>
    <scope>NUCLEOTIDE SEQUENCE</scope>
</reference>
<keyword evidence="3" id="KW-0808">Transferase</keyword>
<accession>A0A6J7D191</accession>
<evidence type="ECO:0000256" key="6">
    <source>
        <dbReference type="ARBA" id="ARBA00022989"/>
    </source>
</evidence>
<dbReference type="Gene3D" id="3.90.550.10">
    <property type="entry name" value="Spore Coat Polysaccharide Biosynthesis Protein SpsA, Chain A"/>
    <property type="match status" value="1"/>
</dbReference>
<evidence type="ECO:0000256" key="1">
    <source>
        <dbReference type="ARBA" id="ARBA00022475"/>
    </source>
</evidence>
<dbReference type="InterPro" id="IPR001173">
    <property type="entry name" value="Glyco_trans_2-like"/>
</dbReference>
<keyword evidence="6" id="KW-1133">Transmembrane helix</keyword>
<dbReference type="GO" id="GO:0005886">
    <property type="term" value="C:plasma membrane"/>
    <property type="evidence" value="ECO:0007669"/>
    <property type="project" value="TreeGrafter"/>
</dbReference>
<proteinExistence type="predicted"/>
<dbReference type="AlphaFoldDB" id="A0A6J7D191"/>
<evidence type="ECO:0000256" key="4">
    <source>
        <dbReference type="ARBA" id="ARBA00022692"/>
    </source>
</evidence>
<dbReference type="GO" id="GO:0009103">
    <property type="term" value="P:lipopolysaccharide biosynthetic process"/>
    <property type="evidence" value="ECO:0007669"/>
    <property type="project" value="UniProtKB-KW"/>
</dbReference>
<dbReference type="EMBL" id="CAFBLJ010000015">
    <property type="protein sequence ID" value="CAB4860933.1"/>
    <property type="molecule type" value="Genomic_DNA"/>
</dbReference>
<dbReference type="SUPFAM" id="SSF53448">
    <property type="entry name" value="Nucleotide-diphospho-sugar transferases"/>
    <property type="match status" value="1"/>
</dbReference>
<feature type="domain" description="Glycosyltransferase 2-like" evidence="8">
    <location>
        <begin position="15"/>
        <end position="174"/>
    </location>
</feature>
<keyword evidence="1" id="KW-1003">Cell membrane</keyword>
<keyword evidence="4" id="KW-0812">Transmembrane</keyword>
<evidence type="ECO:0000256" key="7">
    <source>
        <dbReference type="ARBA" id="ARBA00023136"/>
    </source>
</evidence>
<dbReference type="PANTHER" id="PTHR48090">
    <property type="entry name" value="UNDECAPRENYL-PHOSPHATE 4-DEOXY-4-FORMAMIDO-L-ARABINOSE TRANSFERASE-RELATED"/>
    <property type="match status" value="1"/>
</dbReference>